<feature type="transmembrane region" description="Helical" evidence="1">
    <location>
        <begin position="77"/>
        <end position="94"/>
    </location>
</feature>
<gene>
    <name evidence="2" type="ORF">KLDO_g2565B</name>
</gene>
<name>A0A0A8L615_9SACH</name>
<dbReference type="EMBL" id="CCBQ010000037">
    <property type="protein sequence ID" value="CDO94293.1"/>
    <property type="molecule type" value="Genomic_DNA"/>
</dbReference>
<feature type="transmembrane region" description="Helical" evidence="1">
    <location>
        <begin position="29"/>
        <end position="47"/>
    </location>
</feature>
<keyword evidence="1" id="KW-0812">Transmembrane</keyword>
<keyword evidence="3" id="KW-1185">Reference proteome</keyword>
<sequence length="149" mass="17836">MDRYQDYQRLQHLLSDPKYQPYVNFGKKVIYHASYYLIWLLQTVHSLVSKYPQISDWLGYLFTLYVAYLSFKRAYSIIRSSGYVILLAFGLYVWQRGATKVIMMDLPFLVDRIKTYVQNLPRDSYGNRSFVKDMYLPLYDLYNSLQGLF</sequence>
<protein>
    <submittedName>
        <fullName evidence="2">WGS project CCBQ000000000 data, contig 00106</fullName>
    </submittedName>
</protein>
<reference evidence="2 3" key="1">
    <citation type="submission" date="2014-03" db="EMBL/GenBank/DDBJ databases">
        <title>The genome of Kluyveromyces dobzhanskii.</title>
        <authorList>
            <person name="Nystedt B."/>
            <person name="Astrom S."/>
        </authorList>
    </citation>
    <scope>NUCLEOTIDE SEQUENCE [LARGE SCALE GENOMIC DNA]</scope>
    <source>
        <strain evidence="2 3">CBS 2104</strain>
    </source>
</reference>
<dbReference type="AlphaFoldDB" id="A0A0A8L615"/>
<dbReference type="Proteomes" id="UP000031516">
    <property type="component" value="Unassembled WGS sequence"/>
</dbReference>
<evidence type="ECO:0000313" key="3">
    <source>
        <dbReference type="Proteomes" id="UP000031516"/>
    </source>
</evidence>
<keyword evidence="1" id="KW-1133">Transmembrane helix</keyword>
<comment type="caution">
    <text evidence="2">The sequence shown here is derived from an EMBL/GenBank/DDBJ whole genome shotgun (WGS) entry which is preliminary data.</text>
</comment>
<accession>A0A0A8L615</accession>
<proteinExistence type="predicted"/>
<evidence type="ECO:0000313" key="2">
    <source>
        <dbReference type="EMBL" id="CDO94293.1"/>
    </source>
</evidence>
<keyword evidence="1" id="KW-0472">Membrane</keyword>
<dbReference type="OrthoDB" id="4058664at2759"/>
<organism evidence="2 3">
    <name type="scientific">Kluyveromyces dobzhanskii CBS 2104</name>
    <dbReference type="NCBI Taxonomy" id="1427455"/>
    <lineage>
        <taxon>Eukaryota</taxon>
        <taxon>Fungi</taxon>
        <taxon>Dikarya</taxon>
        <taxon>Ascomycota</taxon>
        <taxon>Saccharomycotina</taxon>
        <taxon>Saccharomycetes</taxon>
        <taxon>Saccharomycetales</taxon>
        <taxon>Saccharomycetaceae</taxon>
        <taxon>Kluyveromyces</taxon>
    </lineage>
</organism>
<evidence type="ECO:0000256" key="1">
    <source>
        <dbReference type="SAM" id="Phobius"/>
    </source>
</evidence>